<sequence length="50" mass="5860">FLSNNNKRPAFHMGFNSSCHQCICDHYKLCKKGCAERKLHEHHHAIPQEI</sequence>
<protein>
    <submittedName>
        <fullName evidence="1">Uncharacterized protein</fullName>
    </submittedName>
</protein>
<reference evidence="1 2" key="1">
    <citation type="submission" date="2014-06" db="EMBL/GenBank/DDBJ databases">
        <authorList>
            <consortium name="DOE Joint Genome Institute"/>
            <person name="Kuo A."/>
            <person name="Kohler A."/>
            <person name="Nagy L.G."/>
            <person name="Floudas D."/>
            <person name="Copeland A."/>
            <person name="Barry K.W."/>
            <person name="Cichocki N."/>
            <person name="Veneault-Fourrey C."/>
            <person name="LaButti K."/>
            <person name="Lindquist E.A."/>
            <person name="Lipzen A."/>
            <person name="Lundell T."/>
            <person name="Morin E."/>
            <person name="Murat C."/>
            <person name="Sun H."/>
            <person name="Tunlid A."/>
            <person name="Henrissat B."/>
            <person name="Grigoriev I.V."/>
            <person name="Hibbett D.S."/>
            <person name="Martin F."/>
            <person name="Nordberg H.P."/>
            <person name="Cantor M.N."/>
            <person name="Hua S.X."/>
        </authorList>
    </citation>
    <scope>NUCLEOTIDE SEQUENCE [LARGE SCALE GENOMIC DNA]</scope>
    <source>
        <strain evidence="1 2">ATCC 200175</strain>
    </source>
</reference>
<dbReference type="HOGENOM" id="CLU_199417_0_0_1"/>
<evidence type="ECO:0000313" key="1">
    <source>
        <dbReference type="EMBL" id="KIJ04581.1"/>
    </source>
</evidence>
<feature type="non-terminal residue" evidence="1">
    <location>
        <position position="1"/>
    </location>
</feature>
<keyword evidence="2" id="KW-1185">Reference proteome</keyword>
<dbReference type="AlphaFoldDB" id="A0A0C9TBE0"/>
<proteinExistence type="predicted"/>
<dbReference type="Proteomes" id="UP000053647">
    <property type="component" value="Unassembled WGS sequence"/>
</dbReference>
<name>A0A0C9TBE0_PAXIN</name>
<accession>A0A0C9TBE0</accession>
<gene>
    <name evidence="1" type="ORF">PAXINDRAFT_62320</name>
</gene>
<dbReference type="OrthoDB" id="3137936at2759"/>
<organism evidence="1 2">
    <name type="scientific">Paxillus involutus ATCC 200175</name>
    <dbReference type="NCBI Taxonomy" id="664439"/>
    <lineage>
        <taxon>Eukaryota</taxon>
        <taxon>Fungi</taxon>
        <taxon>Dikarya</taxon>
        <taxon>Basidiomycota</taxon>
        <taxon>Agaricomycotina</taxon>
        <taxon>Agaricomycetes</taxon>
        <taxon>Agaricomycetidae</taxon>
        <taxon>Boletales</taxon>
        <taxon>Paxilineae</taxon>
        <taxon>Paxillaceae</taxon>
        <taxon>Paxillus</taxon>
    </lineage>
</organism>
<feature type="non-terminal residue" evidence="1">
    <location>
        <position position="50"/>
    </location>
</feature>
<dbReference type="EMBL" id="KN821698">
    <property type="protein sequence ID" value="KIJ04581.1"/>
    <property type="molecule type" value="Genomic_DNA"/>
</dbReference>
<reference evidence="2" key="2">
    <citation type="submission" date="2015-01" db="EMBL/GenBank/DDBJ databases">
        <title>Evolutionary Origins and Diversification of the Mycorrhizal Mutualists.</title>
        <authorList>
            <consortium name="DOE Joint Genome Institute"/>
            <consortium name="Mycorrhizal Genomics Consortium"/>
            <person name="Kohler A."/>
            <person name="Kuo A."/>
            <person name="Nagy L.G."/>
            <person name="Floudas D."/>
            <person name="Copeland A."/>
            <person name="Barry K.W."/>
            <person name="Cichocki N."/>
            <person name="Veneault-Fourrey C."/>
            <person name="LaButti K."/>
            <person name="Lindquist E.A."/>
            <person name="Lipzen A."/>
            <person name="Lundell T."/>
            <person name="Morin E."/>
            <person name="Murat C."/>
            <person name="Riley R."/>
            <person name="Ohm R."/>
            <person name="Sun H."/>
            <person name="Tunlid A."/>
            <person name="Henrissat B."/>
            <person name="Grigoriev I.V."/>
            <person name="Hibbett D.S."/>
            <person name="Martin F."/>
        </authorList>
    </citation>
    <scope>NUCLEOTIDE SEQUENCE [LARGE SCALE GENOMIC DNA]</scope>
    <source>
        <strain evidence="2">ATCC 200175</strain>
    </source>
</reference>
<evidence type="ECO:0000313" key="2">
    <source>
        <dbReference type="Proteomes" id="UP000053647"/>
    </source>
</evidence>